<dbReference type="GO" id="GO:0005524">
    <property type="term" value="F:ATP binding"/>
    <property type="evidence" value="ECO:0007669"/>
    <property type="project" value="UniProtKB-KW"/>
</dbReference>
<dbReference type="GO" id="GO:0004824">
    <property type="term" value="F:lysine-tRNA ligase activity"/>
    <property type="evidence" value="ECO:0007669"/>
    <property type="project" value="InterPro"/>
</dbReference>
<sequence length="318" mass="36481">MQTTSWHPSASIETLQQRAQLIKNIRRFFEQRDYLEVETPAMSRFAVTDVYLNNIEASFRQKTYYLQTSPEYHMKRLLAAGSGPIFQLVKVFRDDELGRWHNPEFTMLEWYRPGIDHHALMEEVNQLLREVLHCPVLIKKTYQQVFKESCELDPFMASLSDLRQILTHFGLDGVLPENEVERDQYLFLLMSHVIEPFLAETKAPVAVYDFPASQAALAKTNTAGFAERFEVYYKGVELANGFHELTDAGLQSARFHQDNVHRKARGLSVKPIDEYFLQALNSGLPECSGVALGIDRLIALSLDKPTLADVMAFDFNRA</sequence>
<dbReference type="GO" id="GO:0003746">
    <property type="term" value="F:translation elongation factor activity"/>
    <property type="evidence" value="ECO:0007669"/>
    <property type="project" value="UniProtKB-KW"/>
</dbReference>
<evidence type="ECO:0000256" key="1">
    <source>
        <dbReference type="ARBA" id="ARBA00011738"/>
    </source>
</evidence>
<proteinExistence type="predicted"/>
<dbReference type="RefSeq" id="WP_135059770.1">
    <property type="nucleotide sequence ID" value="NZ_CP038254.1"/>
</dbReference>
<dbReference type="PANTHER" id="PTHR42918">
    <property type="entry name" value="LYSYL-TRNA SYNTHETASE"/>
    <property type="match status" value="1"/>
</dbReference>
<evidence type="ECO:0000256" key="5">
    <source>
        <dbReference type="ARBA" id="ARBA00052794"/>
    </source>
</evidence>
<dbReference type="GO" id="GO:0005829">
    <property type="term" value="C:cytosol"/>
    <property type="evidence" value="ECO:0007669"/>
    <property type="project" value="TreeGrafter"/>
</dbReference>
<dbReference type="InterPro" id="IPR006195">
    <property type="entry name" value="aa-tRNA-synth_II"/>
</dbReference>
<gene>
    <name evidence="7" type="primary">epmA</name>
    <name evidence="7" type="ORF">E3983_02690</name>
</gene>
<comment type="catalytic activity">
    <reaction evidence="5">
        <text>D-beta-lysine + L-lysyl-[protein] + ATP = N(6)-((3R)-3,6-diaminohexanoyl)-L-lysyl-[protein] + AMP + diphosphate + H(+)</text>
        <dbReference type="Rhea" id="RHEA:83435"/>
        <dbReference type="Rhea" id="RHEA-COMP:9752"/>
        <dbReference type="Rhea" id="RHEA-COMP:20131"/>
        <dbReference type="ChEBI" id="CHEBI:15378"/>
        <dbReference type="ChEBI" id="CHEBI:29969"/>
        <dbReference type="ChEBI" id="CHEBI:30616"/>
        <dbReference type="ChEBI" id="CHEBI:33019"/>
        <dbReference type="ChEBI" id="CHEBI:84138"/>
        <dbReference type="ChEBI" id="CHEBI:156053"/>
        <dbReference type="ChEBI" id="CHEBI:456215"/>
    </reaction>
    <physiologicalReaction direction="left-to-right" evidence="5">
        <dbReference type="Rhea" id="RHEA:83436"/>
    </physiologicalReaction>
</comment>
<dbReference type="NCBIfam" id="NF006828">
    <property type="entry name" value="PRK09350.1"/>
    <property type="match status" value="1"/>
</dbReference>
<dbReference type="InterPro" id="IPR045864">
    <property type="entry name" value="aa-tRNA-synth_II/BPL/LPL"/>
</dbReference>
<evidence type="ECO:0000313" key="8">
    <source>
        <dbReference type="Proteomes" id="UP000295517"/>
    </source>
</evidence>
<dbReference type="Proteomes" id="UP000295517">
    <property type="component" value="Chromosome"/>
</dbReference>
<keyword evidence="2 7" id="KW-0436">Ligase</keyword>
<reference evidence="7 8" key="1">
    <citation type="submission" date="2019-03" db="EMBL/GenBank/DDBJ databases">
        <title>Diverse conjugative elements silence natural transformation in Legionella species.</title>
        <authorList>
            <person name="Durieux I."/>
            <person name="Ginevra C."/>
            <person name="Attaiech L."/>
            <person name="Picq K."/>
            <person name="Juan P.A."/>
            <person name="Jarraud S."/>
            <person name="Charpentier X."/>
        </authorList>
    </citation>
    <scope>NUCLEOTIDE SEQUENCE [LARGE SCALE GENOMIC DNA]</scope>
    <source>
        <strain evidence="7 8">HL-0427-4011</strain>
    </source>
</reference>
<protein>
    <submittedName>
        <fullName evidence="7">Elongation factor P--(R)-beta-lysine ligase</fullName>
        <ecNumber evidence="7">6.3.1.-</ecNumber>
    </submittedName>
</protein>
<keyword evidence="4" id="KW-0067">ATP-binding</keyword>
<dbReference type="GO" id="GO:0000049">
    <property type="term" value="F:tRNA binding"/>
    <property type="evidence" value="ECO:0007669"/>
    <property type="project" value="TreeGrafter"/>
</dbReference>
<comment type="subunit">
    <text evidence="1">Homodimer.</text>
</comment>
<dbReference type="Gene3D" id="3.30.930.10">
    <property type="entry name" value="Bira Bifunctional Protein, Domain 2"/>
    <property type="match status" value="1"/>
</dbReference>
<keyword evidence="7" id="KW-0251">Elongation factor</keyword>
<dbReference type="GO" id="GO:0006430">
    <property type="term" value="P:lysyl-tRNA aminoacylation"/>
    <property type="evidence" value="ECO:0007669"/>
    <property type="project" value="InterPro"/>
</dbReference>
<evidence type="ECO:0000259" key="6">
    <source>
        <dbReference type="PROSITE" id="PS50862"/>
    </source>
</evidence>
<dbReference type="EC" id="6.3.1.-" evidence="7"/>
<name>A0AAX1EE39_9GAMM</name>
<dbReference type="PROSITE" id="PS50862">
    <property type="entry name" value="AA_TRNA_LIGASE_II"/>
    <property type="match status" value="1"/>
</dbReference>
<feature type="domain" description="Aminoacyl-transfer RNA synthetases class-II family profile" evidence="6">
    <location>
        <begin position="21"/>
        <end position="318"/>
    </location>
</feature>
<dbReference type="InterPro" id="IPR004525">
    <property type="entry name" value="EpmA"/>
</dbReference>
<dbReference type="PANTHER" id="PTHR42918:SF6">
    <property type="entry name" value="ELONGATION FACTOR P--(R)-BETA-LYSINE LIGASE"/>
    <property type="match status" value="1"/>
</dbReference>
<evidence type="ECO:0000256" key="4">
    <source>
        <dbReference type="ARBA" id="ARBA00022840"/>
    </source>
</evidence>
<evidence type="ECO:0000313" key="7">
    <source>
        <dbReference type="EMBL" id="QBR83368.1"/>
    </source>
</evidence>
<dbReference type="AlphaFoldDB" id="A0AAX1EE39"/>
<dbReference type="SUPFAM" id="SSF55681">
    <property type="entry name" value="Class II aaRS and biotin synthetases"/>
    <property type="match status" value="1"/>
</dbReference>
<dbReference type="PRINTS" id="PR00982">
    <property type="entry name" value="TRNASYNTHLYS"/>
</dbReference>
<evidence type="ECO:0000256" key="2">
    <source>
        <dbReference type="ARBA" id="ARBA00022598"/>
    </source>
</evidence>
<dbReference type="InterPro" id="IPR018149">
    <property type="entry name" value="Lys-tRNA-synth_II_C"/>
</dbReference>
<dbReference type="InterPro" id="IPR004364">
    <property type="entry name" value="Aa-tRNA-synt_II"/>
</dbReference>
<evidence type="ECO:0000256" key="3">
    <source>
        <dbReference type="ARBA" id="ARBA00022741"/>
    </source>
</evidence>
<keyword evidence="3" id="KW-0547">Nucleotide-binding</keyword>
<organism evidence="7 8">
    <name type="scientific">Legionella israelensis</name>
    <dbReference type="NCBI Taxonomy" id="454"/>
    <lineage>
        <taxon>Bacteria</taxon>
        <taxon>Pseudomonadati</taxon>
        <taxon>Pseudomonadota</taxon>
        <taxon>Gammaproteobacteria</taxon>
        <taxon>Legionellales</taxon>
        <taxon>Legionellaceae</taxon>
        <taxon>Legionella</taxon>
    </lineage>
</organism>
<dbReference type="FunFam" id="3.30.930.10:FF:000017">
    <property type="entry name" value="Elongation factor P--(R)-beta-lysine ligase"/>
    <property type="match status" value="1"/>
</dbReference>
<accession>A0AAX1EE39</accession>
<dbReference type="NCBIfam" id="TIGR00462">
    <property type="entry name" value="genX"/>
    <property type="match status" value="1"/>
</dbReference>
<dbReference type="EMBL" id="CP038254">
    <property type="protein sequence ID" value="QBR83368.1"/>
    <property type="molecule type" value="Genomic_DNA"/>
</dbReference>
<dbReference type="Pfam" id="PF00152">
    <property type="entry name" value="tRNA-synt_2"/>
    <property type="match status" value="1"/>
</dbReference>
<keyword evidence="7" id="KW-0648">Protein biosynthesis</keyword>